<dbReference type="Proteomes" id="UP000278351">
    <property type="component" value="Unassembled WGS sequence"/>
</dbReference>
<dbReference type="RefSeq" id="WP_123844875.1">
    <property type="nucleotide sequence ID" value="NZ_RPDH01000001.1"/>
</dbReference>
<dbReference type="InterPro" id="IPR044992">
    <property type="entry name" value="ChyE-like"/>
</dbReference>
<dbReference type="InterPro" id="IPR029062">
    <property type="entry name" value="Class_I_gatase-like"/>
</dbReference>
<organism evidence="2 3">
    <name type="scientific">Chitinophaga lutea</name>
    <dbReference type="NCBI Taxonomy" id="2488634"/>
    <lineage>
        <taxon>Bacteria</taxon>
        <taxon>Pseudomonadati</taxon>
        <taxon>Bacteroidota</taxon>
        <taxon>Chitinophagia</taxon>
        <taxon>Chitinophagales</taxon>
        <taxon>Chitinophagaceae</taxon>
        <taxon>Chitinophaga</taxon>
    </lineage>
</organism>
<dbReference type="Pfam" id="PF00117">
    <property type="entry name" value="GATase"/>
    <property type="match status" value="1"/>
</dbReference>
<name>A0A3N4PY71_9BACT</name>
<gene>
    <name evidence="2" type="ORF">EGT74_02085</name>
</gene>
<feature type="domain" description="Glutamine amidotransferase" evidence="1">
    <location>
        <begin position="43"/>
        <end position="177"/>
    </location>
</feature>
<dbReference type="AlphaFoldDB" id="A0A3N4PY71"/>
<evidence type="ECO:0000313" key="2">
    <source>
        <dbReference type="EMBL" id="RPE12365.1"/>
    </source>
</evidence>
<sequence length="223" mass="24512">MHIHYFQHAPFEGLACIADWAAEKSHTLSATHWYNPPATPDIGGADMLVVMGGPMGVYEETQYPWLAREKSLIRGAIAAGKPVLGICLGAQLIAAALGAKVYPNAEKEIGWFPVQFHDELAPSPATVFHWHGDTFDLPDNAVHLAETPVCKNQAFRIGDRVYGLQFHFEVTPAAMDSMLQHLGHELQPGPYVQTAEEIRAGAHHAAANNVWMYGLLNRLEKLV</sequence>
<dbReference type="FunFam" id="3.40.50.880:FF:000033">
    <property type="entry name" value="Glutamine amidotransferase class-I"/>
    <property type="match status" value="1"/>
</dbReference>
<keyword evidence="2" id="KW-0808">Transferase</keyword>
<evidence type="ECO:0000313" key="3">
    <source>
        <dbReference type="Proteomes" id="UP000278351"/>
    </source>
</evidence>
<keyword evidence="3" id="KW-1185">Reference proteome</keyword>
<dbReference type="Gene3D" id="3.40.50.880">
    <property type="match status" value="1"/>
</dbReference>
<dbReference type="SUPFAM" id="SSF52317">
    <property type="entry name" value="Class I glutamine amidotransferase-like"/>
    <property type="match status" value="1"/>
</dbReference>
<proteinExistence type="predicted"/>
<protein>
    <submittedName>
        <fullName evidence="2">Amidotransferase</fullName>
    </submittedName>
</protein>
<reference evidence="2 3" key="1">
    <citation type="submission" date="2018-11" db="EMBL/GenBank/DDBJ databases">
        <title>Chitinophaga lutea sp.nov., isolate from arsenic contaminated soil.</title>
        <authorList>
            <person name="Zong Y."/>
        </authorList>
    </citation>
    <scope>NUCLEOTIDE SEQUENCE [LARGE SCALE GENOMIC DNA]</scope>
    <source>
        <strain evidence="2 3">ZY74</strain>
    </source>
</reference>
<comment type="caution">
    <text evidence="2">The sequence shown here is derived from an EMBL/GenBank/DDBJ whole genome shotgun (WGS) entry which is preliminary data.</text>
</comment>
<dbReference type="OrthoDB" id="9807137at2"/>
<dbReference type="PANTHER" id="PTHR42695">
    <property type="entry name" value="GLUTAMINE AMIDOTRANSFERASE YLR126C-RELATED"/>
    <property type="match status" value="1"/>
</dbReference>
<dbReference type="GO" id="GO:0005829">
    <property type="term" value="C:cytosol"/>
    <property type="evidence" value="ECO:0007669"/>
    <property type="project" value="TreeGrafter"/>
</dbReference>
<dbReference type="PROSITE" id="PS51273">
    <property type="entry name" value="GATASE_TYPE_1"/>
    <property type="match status" value="1"/>
</dbReference>
<accession>A0A3N4PY71</accession>
<dbReference type="GO" id="GO:0016740">
    <property type="term" value="F:transferase activity"/>
    <property type="evidence" value="ECO:0007669"/>
    <property type="project" value="UniProtKB-KW"/>
</dbReference>
<dbReference type="PANTHER" id="PTHR42695:SF5">
    <property type="entry name" value="GLUTAMINE AMIDOTRANSFERASE YLR126C-RELATED"/>
    <property type="match status" value="1"/>
</dbReference>
<evidence type="ECO:0000259" key="1">
    <source>
        <dbReference type="Pfam" id="PF00117"/>
    </source>
</evidence>
<dbReference type="InterPro" id="IPR017926">
    <property type="entry name" value="GATASE"/>
</dbReference>
<dbReference type="CDD" id="cd01741">
    <property type="entry name" value="GATase1_1"/>
    <property type="match status" value="1"/>
</dbReference>
<dbReference type="EMBL" id="RPDH01000001">
    <property type="protein sequence ID" value="RPE12365.1"/>
    <property type="molecule type" value="Genomic_DNA"/>
</dbReference>